<comment type="subcellular location">
    <subcellularLocation>
        <location evidence="2">Periplasm</location>
    </subcellularLocation>
</comment>
<dbReference type="EC" id="3.2.1.21" evidence="4"/>
<evidence type="ECO:0000256" key="7">
    <source>
        <dbReference type="ARBA" id="ARBA00022801"/>
    </source>
</evidence>
<gene>
    <name evidence="13" type="ORF">FLA105534_01072</name>
</gene>
<dbReference type="Gene3D" id="3.20.20.300">
    <property type="entry name" value="Glycoside hydrolase, family 3, N-terminal domain"/>
    <property type="match status" value="1"/>
</dbReference>
<dbReference type="GO" id="GO:0008422">
    <property type="term" value="F:beta-glucosidase activity"/>
    <property type="evidence" value="ECO:0007669"/>
    <property type="project" value="UniProtKB-EC"/>
</dbReference>
<evidence type="ECO:0000256" key="3">
    <source>
        <dbReference type="ARBA" id="ARBA00005336"/>
    </source>
</evidence>
<evidence type="ECO:0000256" key="2">
    <source>
        <dbReference type="ARBA" id="ARBA00004418"/>
    </source>
</evidence>
<dbReference type="GO" id="GO:0009251">
    <property type="term" value="P:glucan catabolic process"/>
    <property type="evidence" value="ECO:0007669"/>
    <property type="project" value="TreeGrafter"/>
</dbReference>
<dbReference type="GO" id="GO:0042597">
    <property type="term" value="C:periplasmic space"/>
    <property type="evidence" value="ECO:0007669"/>
    <property type="project" value="UniProtKB-SubCell"/>
</dbReference>
<feature type="signal peptide" evidence="11">
    <location>
        <begin position="1"/>
        <end position="18"/>
    </location>
</feature>
<dbReference type="Gene3D" id="2.60.40.10">
    <property type="entry name" value="Immunoglobulins"/>
    <property type="match status" value="1"/>
</dbReference>
<evidence type="ECO:0000256" key="8">
    <source>
        <dbReference type="ARBA" id="ARBA00023295"/>
    </source>
</evidence>
<dbReference type="Proteomes" id="UP000479938">
    <property type="component" value="Unassembled WGS sequence"/>
</dbReference>
<dbReference type="InterPro" id="IPR036962">
    <property type="entry name" value="Glyco_hydro_3_N_sf"/>
</dbReference>
<keyword evidence="8 10" id="KW-0326">Glycosidase</keyword>
<name>A0A6J4GE47_9FLAO</name>
<keyword evidence="14" id="KW-1185">Reference proteome</keyword>
<evidence type="ECO:0000256" key="9">
    <source>
        <dbReference type="ARBA" id="ARBA00067498"/>
    </source>
</evidence>
<evidence type="ECO:0000256" key="10">
    <source>
        <dbReference type="RuleBase" id="RU361161"/>
    </source>
</evidence>
<proteinExistence type="inferred from homology"/>
<comment type="similarity">
    <text evidence="3 10">Belongs to the glycosyl hydrolase 3 family.</text>
</comment>
<keyword evidence="6" id="KW-0574">Periplasm</keyword>
<dbReference type="FunFam" id="3.40.50.1700:FF:000004">
    <property type="entry name" value="Periplasmic beta-glucosidase"/>
    <property type="match status" value="1"/>
</dbReference>
<dbReference type="RefSeq" id="WP_173969796.1">
    <property type="nucleotide sequence ID" value="NZ_CADCSU010000055.1"/>
</dbReference>
<dbReference type="EMBL" id="CADCSU010000055">
    <property type="protein sequence ID" value="CAA9196277.1"/>
    <property type="molecule type" value="Genomic_DNA"/>
</dbReference>
<dbReference type="Pfam" id="PF00933">
    <property type="entry name" value="Glyco_hydro_3"/>
    <property type="match status" value="1"/>
</dbReference>
<feature type="chain" id="PRO_5026838669" description="Periplasmic beta-glucosidase" evidence="11">
    <location>
        <begin position="19"/>
        <end position="741"/>
    </location>
</feature>
<reference evidence="13 14" key="1">
    <citation type="submission" date="2020-02" db="EMBL/GenBank/DDBJ databases">
        <authorList>
            <person name="Criscuolo A."/>
        </authorList>
    </citation>
    <scope>NUCLEOTIDE SEQUENCE [LARGE SCALE GENOMIC DNA]</scope>
    <source>
        <strain evidence="13">CIP105534</strain>
    </source>
</reference>
<protein>
    <recommendedName>
        <fullName evidence="9">Periplasmic beta-glucosidase</fullName>
        <ecNumber evidence="4">3.2.1.21</ecNumber>
    </recommendedName>
</protein>
<dbReference type="SUPFAM" id="SSF52279">
    <property type="entry name" value="Beta-D-glucan exohydrolase, C-terminal domain"/>
    <property type="match status" value="1"/>
</dbReference>
<evidence type="ECO:0000256" key="5">
    <source>
        <dbReference type="ARBA" id="ARBA00022729"/>
    </source>
</evidence>
<dbReference type="PROSITE" id="PS00775">
    <property type="entry name" value="GLYCOSYL_HYDROL_F3"/>
    <property type="match status" value="1"/>
</dbReference>
<evidence type="ECO:0000256" key="6">
    <source>
        <dbReference type="ARBA" id="ARBA00022764"/>
    </source>
</evidence>
<dbReference type="InterPro" id="IPR026891">
    <property type="entry name" value="Fn3-like"/>
</dbReference>
<dbReference type="InterPro" id="IPR013783">
    <property type="entry name" value="Ig-like_fold"/>
</dbReference>
<dbReference type="FunFam" id="2.60.40.10:FF:000495">
    <property type="entry name" value="Periplasmic beta-glucosidase"/>
    <property type="match status" value="1"/>
</dbReference>
<dbReference type="InterPro" id="IPR036881">
    <property type="entry name" value="Glyco_hydro_3_C_sf"/>
</dbReference>
<dbReference type="PANTHER" id="PTHR30620:SF16">
    <property type="entry name" value="LYSOSOMAL BETA GLUCOSIDASE"/>
    <property type="match status" value="1"/>
</dbReference>
<keyword evidence="5 11" id="KW-0732">Signal</keyword>
<dbReference type="InterPro" id="IPR001764">
    <property type="entry name" value="Glyco_hydro_3_N"/>
</dbReference>
<dbReference type="InterPro" id="IPR017853">
    <property type="entry name" value="GH"/>
</dbReference>
<dbReference type="AlphaFoldDB" id="A0A6J4GE47"/>
<evidence type="ECO:0000313" key="13">
    <source>
        <dbReference type="EMBL" id="CAA9196277.1"/>
    </source>
</evidence>
<sequence length="741" mass="81965">MKKLTTFALLMVSLFATAQQETIDQKVNALLKKMTIEEKIGQLNQYTGDNSATGPITINPNKQAEIKAGLIGSMLNIVGTKYTRQYQELAMQSRLKIPLLFGQDVIHGYKTTFPLPLAEAASWDLQAIELAARVAAVEASASGIHWTFAPMVDISRDPRWGRVMEGAGEDTYLGSKIAYARVKGFQGNKLGDLNSVMACVKHFAAYGAAVGGRDYNSVDMSERMLWETYLPPFKAALDAGAATFMNSFNDLNGIPATGNAHLQRDILKGKWNFQGFVVSDWGSIGEMVAHGYSKDLKAAALSAITAGSDMDMESNAYRYHLADLVKEGKVPVELIDDAVKRILRKKFELGLFDDPYKYSDQKRADKALSNPEHRKAALDVAQKSIVLLKNENETLPLSKNLKTIAFIGPMVKEYKENMGFWSVELPEVDYNKWIVSQWDGLQNKVGKNTKLLYAKGCEVDGDNKDGFAEAVATAKQADVVILSIGERRDMSGEAKSRSDIHLPGVQEDLVKAIQATGKPVVVLVNAGRPLIFNWTADNVPAIVYTWWLGTEAGNAIANVLFGDYNPSGKLPMTFPREVGQIPIYYNHYSTGRPAKDEDSKNYVSAYIDLKNSPKFPFGYGLSYTKFNYSDLKLSSTKMKNNETIKVSFQLSNAGKVAGEEVVQLYLKDKFGSVVRPVLELRDFQKIKLNAGESKTIEFTIDKEKLSFYNDKLEFVAEPGDFEALIGASSADIKVKSNFELL</sequence>
<evidence type="ECO:0000256" key="1">
    <source>
        <dbReference type="ARBA" id="ARBA00000448"/>
    </source>
</evidence>
<dbReference type="SMART" id="SM01217">
    <property type="entry name" value="Fn3_like"/>
    <property type="match status" value="1"/>
</dbReference>
<feature type="domain" description="Fibronectin type III-like" evidence="12">
    <location>
        <begin position="660"/>
        <end position="729"/>
    </location>
</feature>
<dbReference type="InterPro" id="IPR051915">
    <property type="entry name" value="Cellulose_Degrad_GH3"/>
</dbReference>
<evidence type="ECO:0000313" key="14">
    <source>
        <dbReference type="Proteomes" id="UP000479938"/>
    </source>
</evidence>
<evidence type="ECO:0000259" key="12">
    <source>
        <dbReference type="SMART" id="SM01217"/>
    </source>
</evidence>
<evidence type="ECO:0000256" key="4">
    <source>
        <dbReference type="ARBA" id="ARBA00012744"/>
    </source>
</evidence>
<dbReference type="PANTHER" id="PTHR30620">
    <property type="entry name" value="PERIPLASMIC BETA-GLUCOSIDASE-RELATED"/>
    <property type="match status" value="1"/>
</dbReference>
<dbReference type="SUPFAM" id="SSF51445">
    <property type="entry name" value="(Trans)glycosidases"/>
    <property type="match status" value="1"/>
</dbReference>
<dbReference type="InterPro" id="IPR002772">
    <property type="entry name" value="Glyco_hydro_3_C"/>
</dbReference>
<dbReference type="Pfam" id="PF01915">
    <property type="entry name" value="Glyco_hydro_3_C"/>
    <property type="match status" value="1"/>
</dbReference>
<comment type="catalytic activity">
    <reaction evidence="1">
        <text>Hydrolysis of terminal, non-reducing beta-D-glucosyl residues with release of beta-D-glucose.</text>
        <dbReference type="EC" id="3.2.1.21"/>
    </reaction>
</comment>
<dbReference type="FunFam" id="3.20.20.300:FF:000005">
    <property type="entry name" value="Periplasmic beta-glucosidase"/>
    <property type="match status" value="1"/>
</dbReference>
<accession>A0A6J4GE47</accession>
<keyword evidence="7 10" id="KW-0378">Hydrolase</keyword>
<evidence type="ECO:0000256" key="11">
    <source>
        <dbReference type="SAM" id="SignalP"/>
    </source>
</evidence>
<dbReference type="InterPro" id="IPR019800">
    <property type="entry name" value="Glyco_hydro_3_AS"/>
</dbReference>
<dbReference type="PRINTS" id="PR00133">
    <property type="entry name" value="GLHYDRLASE3"/>
</dbReference>
<organism evidence="13 14">
    <name type="scientific">Flavobacterium bizetiae</name>
    <dbReference type="NCBI Taxonomy" id="2704140"/>
    <lineage>
        <taxon>Bacteria</taxon>
        <taxon>Pseudomonadati</taxon>
        <taxon>Bacteroidota</taxon>
        <taxon>Flavobacteriia</taxon>
        <taxon>Flavobacteriales</taxon>
        <taxon>Flavobacteriaceae</taxon>
        <taxon>Flavobacterium</taxon>
    </lineage>
</organism>
<dbReference type="Pfam" id="PF14310">
    <property type="entry name" value="Fn3-like"/>
    <property type="match status" value="1"/>
</dbReference>
<dbReference type="Gene3D" id="3.40.50.1700">
    <property type="entry name" value="Glycoside hydrolase family 3 C-terminal domain"/>
    <property type="match status" value="1"/>
</dbReference>